<dbReference type="STRING" id="1774970.AUC70_03360"/>
<dbReference type="InterPro" id="IPR036188">
    <property type="entry name" value="FAD/NAD-bd_sf"/>
</dbReference>
<dbReference type="GO" id="GO:0071949">
    <property type="term" value="F:FAD binding"/>
    <property type="evidence" value="ECO:0007669"/>
    <property type="project" value="InterPro"/>
</dbReference>
<dbReference type="NCBIfam" id="TIGR02032">
    <property type="entry name" value="GG-red-SF"/>
    <property type="match status" value="1"/>
</dbReference>
<dbReference type="InterPro" id="IPR011777">
    <property type="entry name" value="Geranylgeranyl_Rdtase_fam"/>
</dbReference>
<sequence>MQHDFAIIGAGPAGSACANALLLEGASSVALIDRARFPRDKICGDGIGPGIIAILDALELRHILVGHRRVTQMVMTSPFGGRMTLNDNEISGQSPLGYVIRRTEFDHALVAAAVQRGCADMTGWSLEAADYVNGKWRLDLEATDNSETRSITADVLIGADGATSRVRRLLGQPFNHEKHVSVSMRILARTEPEFPARQELNVEQELPIPGYAWNFATGAGTVNVGFVCDTPTYKAHGRHLREILETYKGLLPHNFAYDDTTRHSQILPLASQMPPLAYPDVSAALIGDAASMINPLTGEGIFYGMEAGLQLGRRLARAPKSHEGRAQALVAYERTFRRQFTAHFRGNYYLRKLIEKPALFDRMLRAGARDTDLCCDCIEYMMGNESGVGKKPLYQLALRTLFA</sequence>
<dbReference type="PANTHER" id="PTHR42685:SF22">
    <property type="entry name" value="CONDITIONED MEDIUM FACTOR RECEPTOR 1"/>
    <property type="match status" value="1"/>
</dbReference>
<name>A0A1E3VQV4_9HYPH</name>
<organism evidence="2 3">
    <name type="scientific">Methyloceanibacter stevinii</name>
    <dbReference type="NCBI Taxonomy" id="1774970"/>
    <lineage>
        <taxon>Bacteria</taxon>
        <taxon>Pseudomonadati</taxon>
        <taxon>Pseudomonadota</taxon>
        <taxon>Alphaproteobacteria</taxon>
        <taxon>Hyphomicrobiales</taxon>
        <taxon>Hyphomicrobiaceae</taxon>
        <taxon>Methyloceanibacter</taxon>
    </lineage>
</organism>
<proteinExistence type="predicted"/>
<dbReference type="GO" id="GO:0016628">
    <property type="term" value="F:oxidoreductase activity, acting on the CH-CH group of donors, NAD or NADP as acceptor"/>
    <property type="evidence" value="ECO:0007669"/>
    <property type="project" value="InterPro"/>
</dbReference>
<comment type="caution">
    <text evidence="2">The sequence shown here is derived from an EMBL/GenBank/DDBJ whole genome shotgun (WGS) entry which is preliminary data.</text>
</comment>
<gene>
    <name evidence="2" type="ORF">AUC70_03360</name>
</gene>
<dbReference type="PRINTS" id="PR00420">
    <property type="entry name" value="RNGMNOXGNASE"/>
</dbReference>
<dbReference type="PANTHER" id="PTHR42685">
    <property type="entry name" value="GERANYLGERANYL DIPHOSPHATE REDUCTASE"/>
    <property type="match status" value="1"/>
</dbReference>
<dbReference type="InterPro" id="IPR050407">
    <property type="entry name" value="Geranylgeranyl_reductase"/>
</dbReference>
<evidence type="ECO:0000313" key="3">
    <source>
        <dbReference type="Proteomes" id="UP000094172"/>
    </source>
</evidence>
<dbReference type="Pfam" id="PF01494">
    <property type="entry name" value="FAD_binding_3"/>
    <property type="match status" value="1"/>
</dbReference>
<dbReference type="Gene3D" id="3.50.50.60">
    <property type="entry name" value="FAD/NAD(P)-binding domain"/>
    <property type="match status" value="1"/>
</dbReference>
<feature type="domain" description="FAD-binding" evidence="1">
    <location>
        <begin position="5"/>
        <end position="335"/>
    </location>
</feature>
<dbReference type="InterPro" id="IPR002938">
    <property type="entry name" value="FAD-bd"/>
</dbReference>
<dbReference type="SUPFAM" id="SSF51905">
    <property type="entry name" value="FAD/NAD(P)-binding domain"/>
    <property type="match status" value="1"/>
</dbReference>
<dbReference type="Proteomes" id="UP000094172">
    <property type="component" value="Unassembled WGS sequence"/>
</dbReference>
<reference evidence="2 3" key="1">
    <citation type="journal article" date="2016" name="Environ. Microbiol.">
        <title>New Methyloceanibacter diversity from North Sea sediments includes methanotroph containing solely the soluble methane monooxygenase.</title>
        <authorList>
            <person name="Vekeman B."/>
            <person name="Kerckhof F.M."/>
            <person name="Cremers G."/>
            <person name="de Vos P."/>
            <person name="Vandamme P."/>
            <person name="Boon N."/>
            <person name="Op den Camp H.J."/>
            <person name="Heylen K."/>
        </authorList>
    </citation>
    <scope>NUCLEOTIDE SEQUENCE [LARGE SCALE GENOMIC DNA]</scope>
    <source>
        <strain evidence="2 3">R-67176</strain>
    </source>
</reference>
<protein>
    <recommendedName>
        <fullName evidence="1">FAD-binding domain-containing protein</fullName>
    </recommendedName>
</protein>
<keyword evidence="3" id="KW-1185">Reference proteome</keyword>
<dbReference type="AlphaFoldDB" id="A0A1E3VQV4"/>
<evidence type="ECO:0000313" key="2">
    <source>
        <dbReference type="EMBL" id="ODR95909.1"/>
    </source>
</evidence>
<evidence type="ECO:0000259" key="1">
    <source>
        <dbReference type="Pfam" id="PF01494"/>
    </source>
</evidence>
<accession>A0A1E3VQV4</accession>
<dbReference type="EMBL" id="LPWE01000010">
    <property type="protein sequence ID" value="ODR95909.1"/>
    <property type="molecule type" value="Genomic_DNA"/>
</dbReference>